<keyword evidence="4" id="KW-1185">Reference proteome</keyword>
<keyword evidence="2" id="KW-0812">Transmembrane</keyword>
<evidence type="ECO:0000313" key="3">
    <source>
        <dbReference type="EMBL" id="KAH8092481.1"/>
    </source>
</evidence>
<name>A0A8K0UHN8_9AGAR</name>
<proteinExistence type="predicted"/>
<gene>
    <name evidence="3" type="ORF">BXZ70DRAFT_1010799</name>
</gene>
<feature type="transmembrane region" description="Helical" evidence="2">
    <location>
        <begin position="63"/>
        <end position="86"/>
    </location>
</feature>
<accession>A0A8K0UHN8</accession>
<keyword evidence="2" id="KW-0472">Membrane</keyword>
<protein>
    <submittedName>
        <fullName evidence="3">Uncharacterized protein</fullName>
    </submittedName>
</protein>
<sequence>MSTAHPSAPPLKDSGNAQGSPLLGSVANQPPPYLATPPVPKSSKADFRSTVCSRKFLIRAGQVLLLGSLILYVISAMFCGVTGGGIDYQADAVQEARWTNHDEELPSDESHRNPDDFRHLLKTSFDLPLDSDRLYFVSRGALSHGNIQFVDDGKKRDKVVVDIDFWYVSDAAKNAVQTSRLQRDHGKQNGIGIFSPSSIPRGHYEEYRTEFAVTVHLPSGGNHLYNEVQTDMPLFSHNISDLEGGILFKTLNLKTENSAIHIKSVVAGTAYLTTSNGRIEGKITATESLDIDTSNAGIKTEIVLHNGDANKTSKLNLRTSNGPIVSSISLVSDTKDKTGGSFTVNADTSNSHIDISYPTAPVDSILNFTAHNSNAPVTTKLHETFQGKLDLSTDRYSSATLVTKSGVEDPAGRGRKRSIRLIHYSKGSTKAAVSWGDEKPENEVGSVNLSTTASNVKLTL</sequence>
<dbReference type="EMBL" id="JAEVFJ010000032">
    <property type="protein sequence ID" value="KAH8092481.1"/>
    <property type="molecule type" value="Genomic_DNA"/>
</dbReference>
<organism evidence="3 4">
    <name type="scientific">Cristinia sonorae</name>
    <dbReference type="NCBI Taxonomy" id="1940300"/>
    <lineage>
        <taxon>Eukaryota</taxon>
        <taxon>Fungi</taxon>
        <taxon>Dikarya</taxon>
        <taxon>Basidiomycota</taxon>
        <taxon>Agaricomycotina</taxon>
        <taxon>Agaricomycetes</taxon>
        <taxon>Agaricomycetidae</taxon>
        <taxon>Agaricales</taxon>
        <taxon>Pleurotineae</taxon>
        <taxon>Stephanosporaceae</taxon>
        <taxon>Cristinia</taxon>
    </lineage>
</organism>
<evidence type="ECO:0000256" key="1">
    <source>
        <dbReference type="SAM" id="MobiDB-lite"/>
    </source>
</evidence>
<comment type="caution">
    <text evidence="3">The sequence shown here is derived from an EMBL/GenBank/DDBJ whole genome shotgun (WGS) entry which is preliminary data.</text>
</comment>
<feature type="region of interest" description="Disordered" evidence="1">
    <location>
        <begin position="1"/>
        <end position="45"/>
    </location>
</feature>
<evidence type="ECO:0000256" key="2">
    <source>
        <dbReference type="SAM" id="Phobius"/>
    </source>
</evidence>
<feature type="compositionally biased region" description="Pro residues" evidence="1">
    <location>
        <begin position="29"/>
        <end position="40"/>
    </location>
</feature>
<dbReference type="OrthoDB" id="5570013at2759"/>
<evidence type="ECO:0000313" key="4">
    <source>
        <dbReference type="Proteomes" id="UP000813824"/>
    </source>
</evidence>
<reference evidence="3" key="1">
    <citation type="journal article" date="2021" name="New Phytol.">
        <title>Evolutionary innovations through gain and loss of genes in the ectomycorrhizal Boletales.</title>
        <authorList>
            <person name="Wu G."/>
            <person name="Miyauchi S."/>
            <person name="Morin E."/>
            <person name="Kuo A."/>
            <person name="Drula E."/>
            <person name="Varga T."/>
            <person name="Kohler A."/>
            <person name="Feng B."/>
            <person name="Cao Y."/>
            <person name="Lipzen A."/>
            <person name="Daum C."/>
            <person name="Hundley H."/>
            <person name="Pangilinan J."/>
            <person name="Johnson J."/>
            <person name="Barry K."/>
            <person name="LaButti K."/>
            <person name="Ng V."/>
            <person name="Ahrendt S."/>
            <person name="Min B."/>
            <person name="Choi I.G."/>
            <person name="Park H."/>
            <person name="Plett J.M."/>
            <person name="Magnuson J."/>
            <person name="Spatafora J.W."/>
            <person name="Nagy L.G."/>
            <person name="Henrissat B."/>
            <person name="Grigoriev I.V."/>
            <person name="Yang Z.L."/>
            <person name="Xu J."/>
            <person name="Martin F.M."/>
        </authorList>
    </citation>
    <scope>NUCLEOTIDE SEQUENCE</scope>
    <source>
        <strain evidence="3">KKN 215</strain>
    </source>
</reference>
<dbReference type="AlphaFoldDB" id="A0A8K0UHN8"/>
<dbReference type="Proteomes" id="UP000813824">
    <property type="component" value="Unassembled WGS sequence"/>
</dbReference>
<keyword evidence="2" id="KW-1133">Transmembrane helix</keyword>